<proteinExistence type="predicted"/>
<reference evidence="2 3" key="1">
    <citation type="submission" date="2023-08" db="EMBL/GenBank/DDBJ databases">
        <title>Complete Genome Sequence of Pseudomonas entomophila TVIN A01.</title>
        <authorList>
            <person name="Shelke T."/>
            <person name="Mahar N.S."/>
            <person name="Gupta I."/>
            <person name="Gupta V."/>
        </authorList>
    </citation>
    <scope>NUCLEOTIDE SEQUENCE [LARGE SCALE GENOMIC DNA]</scope>
    <source>
        <strain evidence="2 3">TVIN-A01</strain>
    </source>
</reference>
<gene>
    <name evidence="2" type="ORF">RAH46_24960</name>
</gene>
<evidence type="ECO:0000256" key="1">
    <source>
        <dbReference type="SAM" id="MobiDB-lite"/>
    </source>
</evidence>
<accession>A0ABY9QR31</accession>
<protein>
    <submittedName>
        <fullName evidence="2">Uncharacterized protein</fullName>
    </submittedName>
</protein>
<dbReference type="Proteomes" id="UP001183127">
    <property type="component" value="Chromosome"/>
</dbReference>
<name>A0ABY9QR31_9PSED</name>
<feature type="region of interest" description="Disordered" evidence="1">
    <location>
        <begin position="1"/>
        <end position="28"/>
    </location>
</feature>
<evidence type="ECO:0000313" key="3">
    <source>
        <dbReference type="Proteomes" id="UP001183127"/>
    </source>
</evidence>
<dbReference type="EMBL" id="CP132921">
    <property type="protein sequence ID" value="WMW05536.1"/>
    <property type="molecule type" value="Genomic_DNA"/>
</dbReference>
<sequence>MDISPKPTASNENETASHPVLKDHSFPVGSIGPEGQELTFWKCNQANTYYDYLPDSDGTTYVRLRDGANIWQDIELPVAANPLIEGRPEYKLGCRYNPERLPGCRLTVFLIKDGGDDGDKIFDAPLGPENKKVTWTTLDAKRIMDVPEHTQKLRVKFTTPTGKGGYILLTEAVMELLLPAFDS</sequence>
<dbReference type="GeneID" id="51821198"/>
<feature type="compositionally biased region" description="Polar residues" evidence="1">
    <location>
        <begin position="7"/>
        <end position="16"/>
    </location>
</feature>
<keyword evidence="3" id="KW-1185">Reference proteome</keyword>
<dbReference type="RefSeq" id="WP_011532061.1">
    <property type="nucleotide sequence ID" value="NZ_CP132921.1"/>
</dbReference>
<organism evidence="2 3">
    <name type="scientific">Pseudomonas entomophila</name>
    <dbReference type="NCBI Taxonomy" id="312306"/>
    <lineage>
        <taxon>Bacteria</taxon>
        <taxon>Pseudomonadati</taxon>
        <taxon>Pseudomonadota</taxon>
        <taxon>Gammaproteobacteria</taxon>
        <taxon>Pseudomonadales</taxon>
        <taxon>Pseudomonadaceae</taxon>
        <taxon>Pseudomonas</taxon>
    </lineage>
</organism>
<evidence type="ECO:0000313" key="2">
    <source>
        <dbReference type="EMBL" id="WMW05536.1"/>
    </source>
</evidence>